<sequence length="95" mass="10945">MLLLWRQLPAKPQIDVAKARLVTFTEGLCVQCMHIGSYNEEPATVEKMNNYIAEEGLLCDLSDIRKHHEIYLSDPRKSDIAKLKTIVRHPVRKTD</sequence>
<dbReference type="InterPro" id="IPR029442">
    <property type="entry name" value="GyrI-like"/>
</dbReference>
<dbReference type="AlphaFoldDB" id="A0A1G8V3M5"/>
<evidence type="ECO:0000313" key="2">
    <source>
        <dbReference type="EMBL" id="SDJ59760.1"/>
    </source>
</evidence>
<dbReference type="Gene3D" id="3.20.80.10">
    <property type="entry name" value="Regulatory factor, effector binding domain"/>
    <property type="match status" value="1"/>
</dbReference>
<proteinExistence type="predicted"/>
<keyword evidence="3" id="KW-1185">Reference proteome</keyword>
<name>A0A1G8V3M5_9BACL</name>
<protein>
    <submittedName>
        <fullName evidence="2">GyrI-like small molecule binding domain-containing protein</fullName>
    </submittedName>
</protein>
<evidence type="ECO:0000259" key="1">
    <source>
        <dbReference type="Pfam" id="PF06445"/>
    </source>
</evidence>
<dbReference type="EMBL" id="FNDX01000020">
    <property type="protein sequence ID" value="SDJ59760.1"/>
    <property type="molecule type" value="Genomic_DNA"/>
</dbReference>
<dbReference type="InterPro" id="IPR011256">
    <property type="entry name" value="Reg_factor_effector_dom_sf"/>
</dbReference>
<reference evidence="3" key="1">
    <citation type="submission" date="2016-10" db="EMBL/GenBank/DDBJ databases">
        <authorList>
            <person name="Varghese N."/>
            <person name="Submissions S."/>
        </authorList>
    </citation>
    <scope>NUCLEOTIDE SEQUENCE [LARGE SCALE GENOMIC DNA]</scope>
    <source>
        <strain evidence="3">CGMCC 1.11012</strain>
    </source>
</reference>
<organism evidence="2 3">
    <name type="scientific">Paenibacillus typhae</name>
    <dbReference type="NCBI Taxonomy" id="1174501"/>
    <lineage>
        <taxon>Bacteria</taxon>
        <taxon>Bacillati</taxon>
        <taxon>Bacillota</taxon>
        <taxon>Bacilli</taxon>
        <taxon>Bacillales</taxon>
        <taxon>Paenibacillaceae</taxon>
        <taxon>Paenibacillus</taxon>
    </lineage>
</organism>
<dbReference type="Pfam" id="PF06445">
    <property type="entry name" value="GyrI-like"/>
    <property type="match status" value="1"/>
</dbReference>
<accession>A0A1G8V3M5</accession>
<dbReference type="SUPFAM" id="SSF55136">
    <property type="entry name" value="Probable bacterial effector-binding domain"/>
    <property type="match status" value="1"/>
</dbReference>
<feature type="domain" description="GyrI-like small molecule binding" evidence="1">
    <location>
        <begin position="21"/>
        <end position="88"/>
    </location>
</feature>
<dbReference type="Proteomes" id="UP000199050">
    <property type="component" value="Unassembled WGS sequence"/>
</dbReference>
<dbReference type="STRING" id="1174501.SAMN05216192_1209"/>
<evidence type="ECO:0000313" key="3">
    <source>
        <dbReference type="Proteomes" id="UP000199050"/>
    </source>
</evidence>
<gene>
    <name evidence="2" type="ORF">SAMN05216192_1209</name>
</gene>